<organism evidence="1 2">
    <name type="scientific">Ceratodon purpureus</name>
    <name type="common">Fire moss</name>
    <name type="synonym">Dicranum purpureum</name>
    <dbReference type="NCBI Taxonomy" id="3225"/>
    <lineage>
        <taxon>Eukaryota</taxon>
        <taxon>Viridiplantae</taxon>
        <taxon>Streptophyta</taxon>
        <taxon>Embryophyta</taxon>
        <taxon>Bryophyta</taxon>
        <taxon>Bryophytina</taxon>
        <taxon>Bryopsida</taxon>
        <taxon>Dicranidae</taxon>
        <taxon>Pseudoditrichales</taxon>
        <taxon>Ditrichaceae</taxon>
        <taxon>Ceratodon</taxon>
    </lineage>
</organism>
<keyword evidence="2" id="KW-1185">Reference proteome</keyword>
<dbReference type="EMBL" id="CM026426">
    <property type="protein sequence ID" value="KAG0572373.1"/>
    <property type="molecule type" value="Genomic_DNA"/>
</dbReference>
<evidence type="ECO:0000313" key="2">
    <source>
        <dbReference type="Proteomes" id="UP000822688"/>
    </source>
</evidence>
<sequence length="123" mass="13598">MTTQEPQYGLLDYPMASNLYIKLRQVLICKRSFSLHVGDDIQLVTYTSKTTQQHKSLSGTIHNATSSQQKFQSPPQRETAMSTLPNLTFTSHCTIAASQNSHVTTTATTIIIIVTVTGHRSMA</sequence>
<proteinExistence type="predicted"/>
<accession>A0A8T0HNZ3</accession>
<gene>
    <name evidence="1" type="ORF">KC19_VG089800</name>
</gene>
<evidence type="ECO:0000313" key="1">
    <source>
        <dbReference type="EMBL" id="KAG0572373.1"/>
    </source>
</evidence>
<comment type="caution">
    <text evidence="1">The sequence shown here is derived from an EMBL/GenBank/DDBJ whole genome shotgun (WGS) entry which is preliminary data.</text>
</comment>
<protein>
    <submittedName>
        <fullName evidence="1">Uncharacterized protein</fullName>
    </submittedName>
</protein>
<reference evidence="1" key="1">
    <citation type="submission" date="2020-06" db="EMBL/GenBank/DDBJ databases">
        <title>WGS assembly of Ceratodon purpureus strain R40.</title>
        <authorList>
            <person name="Carey S.B."/>
            <person name="Jenkins J."/>
            <person name="Shu S."/>
            <person name="Lovell J.T."/>
            <person name="Sreedasyam A."/>
            <person name="Maumus F."/>
            <person name="Tiley G.P."/>
            <person name="Fernandez-Pozo N."/>
            <person name="Barry K."/>
            <person name="Chen C."/>
            <person name="Wang M."/>
            <person name="Lipzen A."/>
            <person name="Daum C."/>
            <person name="Saski C.A."/>
            <person name="Payton A.C."/>
            <person name="Mcbreen J.C."/>
            <person name="Conrad R.E."/>
            <person name="Kollar L.M."/>
            <person name="Olsson S."/>
            <person name="Huttunen S."/>
            <person name="Landis J.B."/>
            <person name="Wickett N.J."/>
            <person name="Johnson M.G."/>
            <person name="Rensing S.A."/>
            <person name="Grimwood J."/>
            <person name="Schmutz J."/>
            <person name="Mcdaniel S.F."/>
        </authorList>
    </citation>
    <scope>NUCLEOTIDE SEQUENCE</scope>
    <source>
        <strain evidence="1">R40</strain>
    </source>
</reference>
<dbReference type="Proteomes" id="UP000822688">
    <property type="component" value="Chromosome V"/>
</dbReference>
<name>A0A8T0HNZ3_CERPU</name>
<dbReference type="AlphaFoldDB" id="A0A8T0HNZ3"/>